<gene>
    <name evidence="12" type="ORF">Scaly_2354200</name>
</gene>
<dbReference type="InterPro" id="IPR032675">
    <property type="entry name" value="LRR_dom_sf"/>
</dbReference>
<evidence type="ECO:0000256" key="9">
    <source>
        <dbReference type="ARBA" id="ARBA00023180"/>
    </source>
</evidence>
<proteinExistence type="predicted"/>
<dbReference type="Gene3D" id="3.80.10.10">
    <property type="entry name" value="Ribonuclease Inhibitor"/>
    <property type="match status" value="1"/>
</dbReference>
<dbReference type="AlphaFoldDB" id="A0AAW2M097"/>
<evidence type="ECO:0000256" key="3">
    <source>
        <dbReference type="ARBA" id="ARBA00022512"/>
    </source>
</evidence>
<evidence type="ECO:0000256" key="2">
    <source>
        <dbReference type="ARBA" id="ARBA00004370"/>
    </source>
</evidence>
<dbReference type="FunFam" id="3.80.10.10:FF:000224">
    <property type="entry name" value="Leucine-rich repeat extensin-like protein 1"/>
    <property type="match status" value="1"/>
</dbReference>
<keyword evidence="6" id="KW-0732">Signal</keyword>
<evidence type="ECO:0000256" key="4">
    <source>
        <dbReference type="ARBA" id="ARBA00022525"/>
    </source>
</evidence>
<keyword evidence="5" id="KW-0433">Leucine-rich repeat</keyword>
<keyword evidence="7" id="KW-0677">Repeat</keyword>
<evidence type="ECO:0000256" key="1">
    <source>
        <dbReference type="ARBA" id="ARBA00004191"/>
    </source>
</evidence>
<evidence type="ECO:0000313" key="12">
    <source>
        <dbReference type="EMBL" id="KAL0323871.1"/>
    </source>
</evidence>
<keyword evidence="10" id="KW-0379">Hydroxylation</keyword>
<keyword evidence="4" id="KW-0964">Secreted</keyword>
<dbReference type="Pfam" id="PF13855">
    <property type="entry name" value="LRR_8"/>
    <property type="match status" value="2"/>
</dbReference>
<keyword evidence="8" id="KW-0472">Membrane</keyword>
<dbReference type="FunFam" id="3.80.10.10:FF:000041">
    <property type="entry name" value="LRR receptor-like serine/threonine-protein kinase ERECTA"/>
    <property type="match status" value="1"/>
</dbReference>
<keyword evidence="9" id="KW-0325">Glycoprotein</keyword>
<keyword evidence="3" id="KW-0134">Cell wall</keyword>
<dbReference type="GO" id="GO:0016020">
    <property type="term" value="C:membrane"/>
    <property type="evidence" value="ECO:0007669"/>
    <property type="project" value="UniProtKB-SubCell"/>
</dbReference>
<organism evidence="12">
    <name type="scientific">Sesamum calycinum</name>
    <dbReference type="NCBI Taxonomy" id="2727403"/>
    <lineage>
        <taxon>Eukaryota</taxon>
        <taxon>Viridiplantae</taxon>
        <taxon>Streptophyta</taxon>
        <taxon>Embryophyta</taxon>
        <taxon>Tracheophyta</taxon>
        <taxon>Spermatophyta</taxon>
        <taxon>Magnoliopsida</taxon>
        <taxon>eudicotyledons</taxon>
        <taxon>Gunneridae</taxon>
        <taxon>Pentapetalae</taxon>
        <taxon>asterids</taxon>
        <taxon>lamiids</taxon>
        <taxon>Lamiales</taxon>
        <taxon>Pedaliaceae</taxon>
        <taxon>Sesamum</taxon>
    </lineage>
</organism>
<protein>
    <recommendedName>
        <fullName evidence="11">Cell wall hydroxyproline-rich glycoprotein</fullName>
    </recommendedName>
</protein>
<dbReference type="PRINTS" id="PR00019">
    <property type="entry name" value="LEURICHRPT"/>
</dbReference>
<accession>A0AAW2M097</accession>
<sequence length="420" mass="47557">MKGKTQNICQFCSYKILFLCTVSILFNIPTSDSVYHHVSEVADDFHQHRHLLSYNGDPLATEPSHKFENPRLENAYIALQAWKEVILSDPKNMTTNWVGPDVCNYKGMFCWPAPDNTCERTVAGIDINHADIAGSLPRELGLLYDLALFHLNSNRFCGTIPQSFVNLRLLFELDLSNNRFAGKFPEVVLHLPSLKYLDIRYNEFEGELPKGLFDKDFDAIFINSNRFSSALPDNIGNSPVSVIVMANNMLEGCLPASLGSMAATLNELIITNNGLLSCFPNEIGKLKNLTVLDVSHNKLMGPLPDSIGNMDSLEQLNVEHNFMSGKISIRMCQLPNLKNFAYDHNFFSDESSACLNLPKYDDTKNCFRGRPMQRSELQCQRFLSRKVNCSSFDVMPLASYLHLLHNHIFHPRHLLQFTTI</sequence>
<evidence type="ECO:0000256" key="11">
    <source>
        <dbReference type="ARBA" id="ARBA00041871"/>
    </source>
</evidence>
<evidence type="ECO:0000256" key="5">
    <source>
        <dbReference type="ARBA" id="ARBA00022614"/>
    </source>
</evidence>
<reference evidence="12" key="2">
    <citation type="journal article" date="2024" name="Plant">
        <title>Genomic evolution and insights into agronomic trait innovations of Sesamum species.</title>
        <authorList>
            <person name="Miao H."/>
            <person name="Wang L."/>
            <person name="Qu L."/>
            <person name="Liu H."/>
            <person name="Sun Y."/>
            <person name="Le M."/>
            <person name="Wang Q."/>
            <person name="Wei S."/>
            <person name="Zheng Y."/>
            <person name="Lin W."/>
            <person name="Duan Y."/>
            <person name="Cao H."/>
            <person name="Xiong S."/>
            <person name="Wang X."/>
            <person name="Wei L."/>
            <person name="Li C."/>
            <person name="Ma Q."/>
            <person name="Ju M."/>
            <person name="Zhao R."/>
            <person name="Li G."/>
            <person name="Mu C."/>
            <person name="Tian Q."/>
            <person name="Mei H."/>
            <person name="Zhang T."/>
            <person name="Gao T."/>
            <person name="Zhang H."/>
        </authorList>
    </citation>
    <scope>NUCLEOTIDE SEQUENCE</scope>
    <source>
        <strain evidence="12">KEN8</strain>
    </source>
</reference>
<comment type="subcellular location">
    <subcellularLocation>
        <location evidence="2">Membrane</location>
    </subcellularLocation>
    <subcellularLocation>
        <location evidence="1">Secreted</location>
        <location evidence="1">Cell wall</location>
    </subcellularLocation>
</comment>
<evidence type="ECO:0000256" key="6">
    <source>
        <dbReference type="ARBA" id="ARBA00022729"/>
    </source>
</evidence>
<dbReference type="PANTHER" id="PTHR32093:SF120">
    <property type="entry name" value="LEUCINE-RICH REPEAT EXTENSIN-LIKE PROTEIN 3-RELATED"/>
    <property type="match status" value="1"/>
</dbReference>
<name>A0AAW2M097_9LAMI</name>
<evidence type="ECO:0000256" key="8">
    <source>
        <dbReference type="ARBA" id="ARBA00023136"/>
    </source>
</evidence>
<evidence type="ECO:0000256" key="7">
    <source>
        <dbReference type="ARBA" id="ARBA00022737"/>
    </source>
</evidence>
<dbReference type="PANTHER" id="PTHR32093">
    <property type="entry name" value="LEUCINE-RICH REPEAT EXTENSIN-LIKE PROTEIN 3-RELATED"/>
    <property type="match status" value="1"/>
</dbReference>
<comment type="caution">
    <text evidence="12">The sequence shown here is derived from an EMBL/GenBank/DDBJ whole genome shotgun (WGS) entry which is preliminary data.</text>
</comment>
<dbReference type="InterPro" id="IPR051582">
    <property type="entry name" value="LRR_extensin-like_regulator"/>
</dbReference>
<reference evidence="12" key="1">
    <citation type="submission" date="2020-06" db="EMBL/GenBank/DDBJ databases">
        <authorList>
            <person name="Li T."/>
            <person name="Hu X."/>
            <person name="Zhang T."/>
            <person name="Song X."/>
            <person name="Zhang H."/>
            <person name="Dai N."/>
            <person name="Sheng W."/>
            <person name="Hou X."/>
            <person name="Wei L."/>
        </authorList>
    </citation>
    <scope>NUCLEOTIDE SEQUENCE</scope>
    <source>
        <strain evidence="12">KEN8</strain>
        <tissue evidence="12">Leaf</tissue>
    </source>
</reference>
<dbReference type="SUPFAM" id="SSF52058">
    <property type="entry name" value="L domain-like"/>
    <property type="match status" value="1"/>
</dbReference>
<dbReference type="EMBL" id="JACGWM010000015">
    <property type="protein sequence ID" value="KAL0323871.1"/>
    <property type="molecule type" value="Genomic_DNA"/>
</dbReference>
<dbReference type="InterPro" id="IPR001611">
    <property type="entry name" value="Leu-rich_rpt"/>
</dbReference>
<evidence type="ECO:0000256" key="10">
    <source>
        <dbReference type="ARBA" id="ARBA00023278"/>
    </source>
</evidence>